<feature type="region of interest" description="Disordered" evidence="1">
    <location>
        <begin position="118"/>
        <end position="153"/>
    </location>
</feature>
<feature type="region of interest" description="Disordered" evidence="1">
    <location>
        <begin position="419"/>
        <end position="441"/>
    </location>
</feature>
<feature type="compositionally biased region" description="Acidic residues" evidence="1">
    <location>
        <begin position="330"/>
        <end position="340"/>
    </location>
</feature>
<organism evidence="2 3">
    <name type="scientific">Diaporthe australafricana</name>
    <dbReference type="NCBI Taxonomy" id="127596"/>
    <lineage>
        <taxon>Eukaryota</taxon>
        <taxon>Fungi</taxon>
        <taxon>Dikarya</taxon>
        <taxon>Ascomycota</taxon>
        <taxon>Pezizomycotina</taxon>
        <taxon>Sordariomycetes</taxon>
        <taxon>Sordariomycetidae</taxon>
        <taxon>Diaporthales</taxon>
        <taxon>Diaporthaceae</taxon>
        <taxon>Diaporthe</taxon>
    </lineage>
</organism>
<feature type="compositionally biased region" description="Acidic residues" evidence="1">
    <location>
        <begin position="256"/>
        <end position="268"/>
    </location>
</feature>
<feature type="region of interest" description="Disordered" evidence="1">
    <location>
        <begin position="515"/>
        <end position="536"/>
    </location>
</feature>
<feature type="compositionally biased region" description="Basic and acidic residues" evidence="1">
    <location>
        <begin position="432"/>
        <end position="441"/>
    </location>
</feature>
<evidence type="ECO:0000313" key="2">
    <source>
        <dbReference type="EMBL" id="KAL1854053.1"/>
    </source>
</evidence>
<sequence>MPSINIPYDTSSSPRQRQPLNLKLSTNSTHNASSPILPPSPPPSPCPWLWRCHSCYTIYRLAVTRRCLECDHTLCLGEPSDAPSKGRKRRRSGSCKAEFDYAGWKVRGAWRRTVLLNGESDSSSSSSSSNNDSEENWGNEHGAATRAQGETESHFEDKRDALFLRRRHDCWVHCDFPSECHHALFRAQQEGRPILRDAEALDAAAREAAEKERKKNEMEKTRRARKLTVQEYKKRHFAERKKSTTSMKWSDRELSTVDEESAAAEASDDGISPCSPTSSSPPRELMRDVSPVDDEPVSPTTRRPSWTKRLPVTDTPADFATTAAPLDFDGCSDEDDDDELEPHHQRAEHRRAMSCRKVAQLTGEGLESFGPFNLNTRAPSPSPSSQAAAANTNSGARRMAVQLTAHDLQAAYSEQAWFDSASASPESLSPKSPERVCTRDRMLALLGRRSSGSPISPQRLSPVFPNASASARILGRENQRAAAAAAAVEAEGEDWESWSDSSSSSASSTSSAVSLLSSSSNEGEEETRGVAGPAPAIIDITDADGDISMHEADVPRPVKEVDENMDSPVTPLGEHGAGARDEELDLMALLRMRNAFMRGEMS</sequence>
<evidence type="ECO:0000256" key="1">
    <source>
        <dbReference type="SAM" id="MobiDB-lite"/>
    </source>
</evidence>
<feature type="region of interest" description="Disordered" evidence="1">
    <location>
        <begin position="206"/>
        <end position="225"/>
    </location>
</feature>
<feature type="compositionally biased region" description="Basic and acidic residues" evidence="1">
    <location>
        <begin position="206"/>
        <end position="221"/>
    </location>
</feature>
<feature type="compositionally biased region" description="Low complexity" evidence="1">
    <location>
        <begin position="313"/>
        <end position="329"/>
    </location>
</feature>
<feature type="region of interest" description="Disordered" evidence="1">
    <location>
        <begin position="366"/>
        <end position="395"/>
    </location>
</feature>
<comment type="caution">
    <text evidence="2">The sequence shown here is derived from an EMBL/GenBank/DDBJ whole genome shotgun (WGS) entry which is preliminary data.</text>
</comment>
<name>A0ABR3W661_9PEZI</name>
<feature type="compositionally biased region" description="Polar residues" evidence="1">
    <location>
        <begin position="421"/>
        <end position="430"/>
    </location>
</feature>
<feature type="region of interest" description="Disordered" evidence="1">
    <location>
        <begin position="235"/>
        <end position="354"/>
    </location>
</feature>
<feature type="region of interest" description="Disordered" evidence="1">
    <location>
        <begin position="556"/>
        <end position="578"/>
    </location>
</feature>
<proteinExistence type="predicted"/>
<dbReference type="Proteomes" id="UP001583177">
    <property type="component" value="Unassembled WGS sequence"/>
</dbReference>
<protein>
    <submittedName>
        <fullName evidence="2">Uncharacterized protein</fullName>
    </submittedName>
</protein>
<gene>
    <name evidence="2" type="ORF">Daus18300_011551</name>
</gene>
<dbReference type="EMBL" id="JAWRVE010000142">
    <property type="protein sequence ID" value="KAL1854053.1"/>
    <property type="molecule type" value="Genomic_DNA"/>
</dbReference>
<reference evidence="2 3" key="1">
    <citation type="journal article" date="2024" name="IMA Fungus">
        <title>IMA Genome - F19 : A genome assembly and annotation guide to empower mycologists, including annotated draft genome sequences of Ceratocystis pirilliformis, Diaporthe australafricana, Fusarium ophioides, Paecilomyces lecythidis, and Sporothrix stenoceras.</title>
        <authorList>
            <person name="Aylward J."/>
            <person name="Wilson A.M."/>
            <person name="Visagie C.M."/>
            <person name="Spraker J."/>
            <person name="Barnes I."/>
            <person name="Buitendag C."/>
            <person name="Ceriani C."/>
            <person name="Del Mar Angel L."/>
            <person name="du Plessis D."/>
            <person name="Fuchs T."/>
            <person name="Gasser K."/>
            <person name="Kramer D."/>
            <person name="Li W."/>
            <person name="Munsamy K."/>
            <person name="Piso A."/>
            <person name="Price J.L."/>
            <person name="Sonnekus B."/>
            <person name="Thomas C."/>
            <person name="van der Nest A."/>
            <person name="van Dijk A."/>
            <person name="van Heerden A."/>
            <person name="van Vuuren N."/>
            <person name="Yilmaz N."/>
            <person name="Duong T.A."/>
            <person name="van der Merwe N.A."/>
            <person name="Wingfield M.J."/>
            <person name="Wingfield B.D."/>
        </authorList>
    </citation>
    <scope>NUCLEOTIDE SEQUENCE [LARGE SCALE GENOMIC DNA]</scope>
    <source>
        <strain evidence="2 3">CMW 18300</strain>
    </source>
</reference>
<feature type="compositionally biased region" description="Low complexity" evidence="1">
    <location>
        <begin position="119"/>
        <end position="131"/>
    </location>
</feature>
<accession>A0ABR3W661</accession>
<keyword evidence="3" id="KW-1185">Reference proteome</keyword>
<feature type="compositionally biased region" description="Low complexity" evidence="1">
    <location>
        <begin position="272"/>
        <end position="282"/>
    </location>
</feature>
<evidence type="ECO:0000313" key="3">
    <source>
        <dbReference type="Proteomes" id="UP001583177"/>
    </source>
</evidence>